<protein>
    <submittedName>
        <fullName evidence="2">Uncharacterized protein</fullName>
    </submittedName>
</protein>
<accession>A0A6H1TUC3</accession>
<evidence type="ECO:0000256" key="1">
    <source>
        <dbReference type="SAM" id="MobiDB-lite"/>
    </source>
</evidence>
<name>A0A6H1TUC3_9CYAN</name>
<reference evidence="2 3" key="1">
    <citation type="submission" date="2020-04" db="EMBL/GenBank/DDBJ databases">
        <authorList>
            <person name="Basu S."/>
            <person name="Maruthanayagam V."/>
            <person name="Chakraborty S."/>
            <person name="Pramanik A."/>
            <person name="Mukherjee J."/>
            <person name="Brink B."/>
        </authorList>
    </citation>
    <scope>NUCLEOTIDE SEQUENCE [LARGE SCALE GENOMIC DNA]</scope>
    <source>
        <strain evidence="2 3">AP17</strain>
    </source>
</reference>
<keyword evidence="3" id="KW-1185">Reference proteome</keyword>
<dbReference type="AlphaFoldDB" id="A0A6H1TUC3"/>
<sequence length="73" mass="7736">MVDRKPFEGLPQQSTATAIAPSESGSIVPDPEGDTAEPFPLQLPNGSSLARADLASTLIQQAIVDFELPIDSW</sequence>
<evidence type="ECO:0000313" key="2">
    <source>
        <dbReference type="EMBL" id="QIZ70151.1"/>
    </source>
</evidence>
<organism evidence="2 3">
    <name type="scientific">Oxynema aestuarii AP17</name>
    <dbReference type="NCBI Taxonomy" id="2064643"/>
    <lineage>
        <taxon>Bacteria</taxon>
        <taxon>Bacillati</taxon>
        <taxon>Cyanobacteriota</taxon>
        <taxon>Cyanophyceae</taxon>
        <taxon>Oscillatoriophycideae</taxon>
        <taxon>Oscillatoriales</taxon>
        <taxon>Oscillatoriaceae</taxon>
        <taxon>Oxynema</taxon>
        <taxon>Oxynema aestuarii</taxon>
    </lineage>
</organism>
<dbReference type="Proteomes" id="UP000500857">
    <property type="component" value="Chromosome"/>
</dbReference>
<dbReference type="EMBL" id="CP051167">
    <property type="protein sequence ID" value="QIZ70151.1"/>
    <property type="molecule type" value="Genomic_DNA"/>
</dbReference>
<gene>
    <name evidence="2" type="ORF">HCG48_05870</name>
</gene>
<feature type="region of interest" description="Disordered" evidence="1">
    <location>
        <begin position="1"/>
        <end position="42"/>
    </location>
</feature>
<evidence type="ECO:0000313" key="3">
    <source>
        <dbReference type="Proteomes" id="UP000500857"/>
    </source>
</evidence>
<dbReference type="KEGG" id="oxy:HCG48_05870"/>
<dbReference type="RefSeq" id="WP_168568308.1">
    <property type="nucleotide sequence ID" value="NZ_CP051167.1"/>
</dbReference>
<proteinExistence type="predicted"/>